<accession>A0ABD5FT15</accession>
<dbReference type="Pfam" id="PF12850">
    <property type="entry name" value="Metallophos_2"/>
    <property type="match status" value="1"/>
</dbReference>
<reference evidence="4" key="1">
    <citation type="submission" date="2023-07" db="EMBL/GenBank/DDBJ databases">
        <title>A gut symbiont ubiquitin homologue binds and inactivates peptidyl-prolyl isomerase to mediate the interbacterial arms race in the human gut.</title>
        <authorList>
            <person name="Jiang K."/>
            <person name="Li W."/>
            <person name="Tong M."/>
            <person name="Xu J."/>
            <person name="Chen Z."/>
            <person name="Yang Y."/>
            <person name="Zang Y."/>
            <person name="Jiao X."/>
            <person name="Liu C."/>
            <person name="Lim B."/>
            <person name="Jiang X."/>
            <person name="Wang J."/>
            <person name="Wu D."/>
            <person name="Wang M."/>
            <person name="Liu S.-J."/>
            <person name="Shao F."/>
            <person name="Gao X."/>
        </authorList>
    </citation>
    <scope>NUCLEOTIDE SEQUENCE [LARGE SCALE GENOMIC DNA]</scope>
    <source>
        <strain evidence="4">GS077</strain>
    </source>
</reference>
<dbReference type="Gene3D" id="3.60.21.10">
    <property type="match status" value="1"/>
</dbReference>
<dbReference type="PANTHER" id="PTHR42850">
    <property type="entry name" value="METALLOPHOSPHOESTERASE"/>
    <property type="match status" value="1"/>
</dbReference>
<sequence>MIIFMGKIAFISDIHGNFPALQAVWADIKSRGISEIYCLGDLVGYYCQINEVISFIRDNHIPCLMGNHDYALCYNEGKITRSKTCTSILKSQLSFISITNLYFLRTLPLSFHLSLESHSFWCMHGGPNDPIDEYFNTKVEIGFSKSALGVSHLVTAHSHIPEIKFLGDVCYANSGSVGQPRDYINTASYLLFEKGAFEVIRVPYDIDSIVTCMKENGYPEYISSILYRGCRIGE</sequence>
<organism evidence="3 4">
    <name type="scientific">Bacteroides fragilis</name>
    <dbReference type="NCBI Taxonomy" id="817"/>
    <lineage>
        <taxon>Bacteria</taxon>
        <taxon>Pseudomonadati</taxon>
        <taxon>Bacteroidota</taxon>
        <taxon>Bacteroidia</taxon>
        <taxon>Bacteroidales</taxon>
        <taxon>Bacteroidaceae</taxon>
        <taxon>Bacteroides</taxon>
    </lineage>
</organism>
<proteinExistence type="inferred from homology"/>
<evidence type="ECO:0000256" key="1">
    <source>
        <dbReference type="ARBA" id="ARBA00008950"/>
    </source>
</evidence>
<dbReference type="InterPro" id="IPR029052">
    <property type="entry name" value="Metallo-depent_PP-like"/>
</dbReference>
<comment type="caution">
    <text evidence="3">The sequence shown here is derived from an EMBL/GenBank/DDBJ whole genome shotgun (WGS) entry which is preliminary data.</text>
</comment>
<evidence type="ECO:0000259" key="2">
    <source>
        <dbReference type="Pfam" id="PF12850"/>
    </source>
</evidence>
<dbReference type="CDD" id="cd00838">
    <property type="entry name" value="MPP_superfamily"/>
    <property type="match status" value="1"/>
</dbReference>
<dbReference type="SUPFAM" id="SSF56300">
    <property type="entry name" value="Metallo-dependent phosphatases"/>
    <property type="match status" value="1"/>
</dbReference>
<dbReference type="InterPro" id="IPR050126">
    <property type="entry name" value="Ap4A_hydrolase"/>
</dbReference>
<evidence type="ECO:0000313" key="3">
    <source>
        <dbReference type="EMBL" id="MDT6974955.1"/>
    </source>
</evidence>
<feature type="domain" description="Calcineurin-like phosphoesterase" evidence="2">
    <location>
        <begin position="7"/>
        <end position="192"/>
    </location>
</feature>
<dbReference type="InterPro" id="IPR011152">
    <property type="entry name" value="Pesterase_MJ0912"/>
</dbReference>
<dbReference type="AlphaFoldDB" id="A0ABD5FT15"/>
<comment type="similarity">
    <text evidence="1">Belongs to the metallophosphoesterase superfamily. YfcE family.</text>
</comment>
<gene>
    <name evidence="3" type="ORF">BFGS077_000200</name>
</gene>
<dbReference type="PIRSF" id="PIRSF000883">
    <property type="entry name" value="Pesterase_MJ0912"/>
    <property type="match status" value="1"/>
</dbReference>
<dbReference type="EMBL" id="JAVFHL010000001">
    <property type="protein sequence ID" value="MDT6974955.1"/>
    <property type="molecule type" value="Genomic_DNA"/>
</dbReference>
<dbReference type="InterPro" id="IPR024654">
    <property type="entry name" value="Calcineurin-like_PHP_lpxH"/>
</dbReference>
<reference evidence="3 4" key="2">
    <citation type="submission" date="2023-08" db="EMBL/GenBank/DDBJ databases">
        <authorList>
            <person name="Du M."/>
            <person name="Liu C."/>
            <person name="Liu S.-J."/>
        </authorList>
    </citation>
    <scope>NUCLEOTIDE SEQUENCE [LARGE SCALE GENOMIC DNA]</scope>
    <source>
        <strain evidence="3 4">GS077</strain>
    </source>
</reference>
<dbReference type="Proteomes" id="UP001258434">
    <property type="component" value="Unassembled WGS sequence"/>
</dbReference>
<dbReference type="PANTHER" id="PTHR42850:SF2">
    <property type="entry name" value="BLL5683 PROTEIN"/>
    <property type="match status" value="1"/>
</dbReference>
<evidence type="ECO:0000313" key="4">
    <source>
        <dbReference type="Proteomes" id="UP001258434"/>
    </source>
</evidence>
<protein>
    <submittedName>
        <fullName evidence="3">Metallophosphoesterase family protein</fullName>
    </submittedName>
</protein>
<name>A0ABD5FT15_BACFG</name>